<keyword evidence="2 6" id="KW-0479">Metal-binding</keyword>
<dbReference type="SFLD" id="SFLDS00001">
    <property type="entry name" value="Enolase"/>
    <property type="match status" value="1"/>
</dbReference>
<gene>
    <name evidence="9" type="ORF">SAMN02927921_00680</name>
</gene>
<evidence type="ECO:0000256" key="1">
    <source>
        <dbReference type="ARBA" id="ARBA00008031"/>
    </source>
</evidence>
<dbReference type="RefSeq" id="WP_072315966.1">
    <property type="nucleotide sequence ID" value="NZ_FPJE01000003.1"/>
</dbReference>
<name>A0A1K1MNJ5_9FLAO</name>
<reference evidence="9 10" key="1">
    <citation type="submission" date="2016-11" db="EMBL/GenBank/DDBJ databases">
        <authorList>
            <person name="Jaros S."/>
            <person name="Januszkiewicz K."/>
            <person name="Wedrychowicz H."/>
        </authorList>
    </citation>
    <scope>NUCLEOTIDE SEQUENCE [LARGE SCALE GENOMIC DNA]</scope>
    <source>
        <strain evidence="9 10">CGMCC 1.12145</strain>
    </source>
</reference>
<dbReference type="CDD" id="cd03319">
    <property type="entry name" value="L-Ala-DL-Glu_epimerase"/>
    <property type="match status" value="1"/>
</dbReference>
<dbReference type="AlphaFoldDB" id="A0A1K1MNJ5"/>
<dbReference type="Proteomes" id="UP000182248">
    <property type="component" value="Unassembled WGS sequence"/>
</dbReference>
<dbReference type="SUPFAM" id="SSF51604">
    <property type="entry name" value="Enolase C-terminal domain-like"/>
    <property type="match status" value="1"/>
</dbReference>
<dbReference type="OrthoDB" id="9775391at2"/>
<feature type="binding site" evidence="6">
    <location>
        <position position="178"/>
    </location>
    <ligand>
        <name>Mg(2+)</name>
        <dbReference type="ChEBI" id="CHEBI:18420"/>
    </ligand>
</feature>
<evidence type="ECO:0000259" key="8">
    <source>
        <dbReference type="SMART" id="SM00922"/>
    </source>
</evidence>
<keyword evidence="10" id="KW-1185">Reference proteome</keyword>
<feature type="active site" description="Proton acceptor; specific for (S)-substrate epimerization" evidence="5">
    <location>
        <position position="252"/>
    </location>
</feature>
<dbReference type="Gene3D" id="3.20.20.120">
    <property type="entry name" value="Enolase-like C-terminal domain"/>
    <property type="match status" value="1"/>
</dbReference>
<comment type="similarity">
    <text evidence="1 7">Belongs to the mandelate racemase/muconate lactonizing enzyme family.</text>
</comment>
<comment type="cofactor">
    <cofactor evidence="6 7">
        <name>Mg(2+)</name>
        <dbReference type="ChEBI" id="CHEBI:18420"/>
    </cofactor>
    <text evidence="6 7">Binds 1 Mg(2+) ion per subunit.</text>
</comment>
<feature type="domain" description="Mandelate racemase/muconate lactonizing enzyme C-terminal" evidence="8">
    <location>
        <begin position="135"/>
        <end position="226"/>
    </location>
</feature>
<dbReference type="InterPro" id="IPR013342">
    <property type="entry name" value="Mandelate_racemase_C"/>
</dbReference>
<evidence type="ECO:0000256" key="2">
    <source>
        <dbReference type="ARBA" id="ARBA00022723"/>
    </source>
</evidence>
<dbReference type="InterPro" id="IPR034603">
    <property type="entry name" value="Dipeptide_epimerase"/>
</dbReference>
<dbReference type="EMBL" id="FPJE01000003">
    <property type="protein sequence ID" value="SFW24738.1"/>
    <property type="molecule type" value="Genomic_DNA"/>
</dbReference>
<dbReference type="InterPro" id="IPR034593">
    <property type="entry name" value="DgoD-like"/>
</dbReference>
<protein>
    <recommendedName>
        <fullName evidence="7">Dipeptide epimerase</fullName>
        <ecNumber evidence="7">5.1.1.-</ecNumber>
    </recommendedName>
</protein>
<evidence type="ECO:0000256" key="3">
    <source>
        <dbReference type="ARBA" id="ARBA00022842"/>
    </source>
</evidence>
<keyword evidence="4 7" id="KW-0413">Isomerase</keyword>
<dbReference type="STRING" id="1150368.SAMN02927921_00680"/>
<dbReference type="Pfam" id="PF02746">
    <property type="entry name" value="MR_MLE_N"/>
    <property type="match status" value="1"/>
</dbReference>
<proteinExistence type="inferred from homology"/>
<sequence length="345" mass="37943">MISLSYIPYTLHKKHIFRIAGGARTNTPLVLVRLRYEGVEGFGEASMPPLYGESIATATDFLSRLDLSPFQDPFNTEDILEYTDRVAPGNPAVKAAVDIALHDLVGKLLGIPVHSCFGLARKELATSKTIGIDTAEIIRQRVREATDFSYLKIKLGGSNDREIIDTVREETAKPLYIDANQGWKHKEEALEKIAWLQEKNVVFIEQPMPKTAYDDMEWLAARSPLPIVGDEGIQRLSDVLTAGRFYHAINIKLMKSTGLREAFEMAVVARKTGLKVMLGCMSETSCAIAAASQLGALADWTDLDGNLAVTNDPFTGHVVEKGIIKPNGLPGIGLSTPDWNHIKNL</sequence>
<dbReference type="SFLD" id="SFLDG00180">
    <property type="entry name" value="muconate_cycloisomerase"/>
    <property type="match status" value="1"/>
</dbReference>
<dbReference type="PANTHER" id="PTHR48080:SF3">
    <property type="entry name" value="ENOLASE SUPERFAMILY MEMBER DDB_G0284701"/>
    <property type="match status" value="1"/>
</dbReference>
<accession>A0A1K1MNJ5</accession>
<feature type="active site" description="Proton acceptor; specific for (R)-substrate epimerization" evidence="5">
    <location>
        <position position="154"/>
    </location>
</feature>
<feature type="binding site" evidence="6">
    <location>
        <position position="230"/>
    </location>
    <ligand>
        <name>Mg(2+)</name>
        <dbReference type="ChEBI" id="CHEBI:18420"/>
    </ligand>
</feature>
<dbReference type="InterPro" id="IPR029017">
    <property type="entry name" value="Enolase-like_N"/>
</dbReference>
<evidence type="ECO:0000256" key="5">
    <source>
        <dbReference type="PIRSR" id="PIRSR634603-1"/>
    </source>
</evidence>
<dbReference type="SUPFAM" id="SSF54826">
    <property type="entry name" value="Enolase N-terminal domain-like"/>
    <property type="match status" value="1"/>
</dbReference>
<dbReference type="SMART" id="SM00922">
    <property type="entry name" value="MR_MLE"/>
    <property type="match status" value="1"/>
</dbReference>
<dbReference type="GO" id="GO:0000287">
    <property type="term" value="F:magnesium ion binding"/>
    <property type="evidence" value="ECO:0007669"/>
    <property type="project" value="UniProtKB-ARBA"/>
</dbReference>
<dbReference type="GO" id="GO:0016855">
    <property type="term" value="F:racemase and epimerase activity, acting on amino acids and derivatives"/>
    <property type="evidence" value="ECO:0007669"/>
    <property type="project" value="UniProtKB-UniRule"/>
</dbReference>
<dbReference type="EC" id="5.1.1.-" evidence="7"/>
<dbReference type="Pfam" id="PF13378">
    <property type="entry name" value="MR_MLE_C"/>
    <property type="match status" value="1"/>
</dbReference>
<evidence type="ECO:0000256" key="7">
    <source>
        <dbReference type="RuleBase" id="RU366006"/>
    </source>
</evidence>
<dbReference type="InterPro" id="IPR029065">
    <property type="entry name" value="Enolase_C-like"/>
</dbReference>
<evidence type="ECO:0000313" key="10">
    <source>
        <dbReference type="Proteomes" id="UP000182248"/>
    </source>
</evidence>
<evidence type="ECO:0000256" key="4">
    <source>
        <dbReference type="ARBA" id="ARBA00023235"/>
    </source>
</evidence>
<dbReference type="PANTHER" id="PTHR48080">
    <property type="entry name" value="D-GALACTONATE DEHYDRATASE-RELATED"/>
    <property type="match status" value="1"/>
</dbReference>
<dbReference type="InterPro" id="IPR013341">
    <property type="entry name" value="Mandelate_racemase_N_dom"/>
</dbReference>
<evidence type="ECO:0000313" key="9">
    <source>
        <dbReference type="EMBL" id="SFW24738.1"/>
    </source>
</evidence>
<dbReference type="Gene3D" id="3.30.390.10">
    <property type="entry name" value="Enolase-like, N-terminal domain"/>
    <property type="match status" value="1"/>
</dbReference>
<evidence type="ECO:0000256" key="6">
    <source>
        <dbReference type="PIRSR" id="PIRSR634603-3"/>
    </source>
</evidence>
<feature type="binding site" evidence="6">
    <location>
        <position position="205"/>
    </location>
    <ligand>
        <name>Mg(2+)</name>
        <dbReference type="ChEBI" id="CHEBI:18420"/>
    </ligand>
</feature>
<keyword evidence="3 6" id="KW-0460">Magnesium</keyword>
<dbReference type="InterPro" id="IPR036849">
    <property type="entry name" value="Enolase-like_C_sf"/>
</dbReference>
<organism evidence="9 10">
    <name type="scientific">Sinomicrobium oceani</name>
    <dbReference type="NCBI Taxonomy" id="1150368"/>
    <lineage>
        <taxon>Bacteria</taxon>
        <taxon>Pseudomonadati</taxon>
        <taxon>Bacteroidota</taxon>
        <taxon>Flavobacteriia</taxon>
        <taxon>Flavobacteriales</taxon>
        <taxon>Flavobacteriaceae</taxon>
        <taxon>Sinomicrobium</taxon>
    </lineage>
</organism>